<dbReference type="PANTHER" id="PTHR11715">
    <property type="entry name" value="GLYCINE CLEAVAGE SYSTEM H PROTEIN"/>
    <property type="match status" value="1"/>
</dbReference>
<dbReference type="PANTHER" id="PTHR11715:SF3">
    <property type="entry name" value="GLYCINE CLEAVAGE SYSTEM H PROTEIN-RELATED"/>
    <property type="match status" value="1"/>
</dbReference>
<dbReference type="NCBIfam" id="TIGR00527">
    <property type="entry name" value="gcvH"/>
    <property type="match status" value="1"/>
</dbReference>
<keyword evidence="7" id="KW-1185">Reference proteome</keyword>
<dbReference type="PROSITE" id="PS50968">
    <property type="entry name" value="BIOTINYL_LIPOYL"/>
    <property type="match status" value="1"/>
</dbReference>
<feature type="modified residue" description="N6-lipoyllysine" evidence="3 4">
    <location>
        <position position="62"/>
    </location>
</feature>
<dbReference type="NCBIfam" id="NF002270">
    <property type="entry name" value="PRK01202.1"/>
    <property type="match status" value="1"/>
</dbReference>
<dbReference type="InterPro" id="IPR000089">
    <property type="entry name" value="Biotin_lipoyl"/>
</dbReference>
<comment type="function">
    <text evidence="3">The glycine cleavage system catalyzes the degradation of glycine. The H protein shuttles the methylamine group of glycine from the P protein to the T protein.</text>
</comment>
<reference evidence="6 7" key="1">
    <citation type="submission" date="2020-08" db="EMBL/GenBank/DDBJ databases">
        <title>Genomic Encyclopedia of Type Strains, Phase IV (KMG-IV): sequencing the most valuable type-strain genomes for metagenomic binning, comparative biology and taxonomic classification.</title>
        <authorList>
            <person name="Goeker M."/>
        </authorList>
    </citation>
    <scope>NUCLEOTIDE SEQUENCE [LARGE SCALE GENOMIC DNA]</scope>
    <source>
        <strain evidence="6 7">DSM 2461</strain>
    </source>
</reference>
<dbReference type="InterPro" id="IPR002930">
    <property type="entry name" value="GCV_H"/>
</dbReference>
<dbReference type="Pfam" id="PF01597">
    <property type="entry name" value="GCV_H"/>
    <property type="match status" value="1"/>
</dbReference>
<dbReference type="GO" id="GO:0009249">
    <property type="term" value="P:protein lipoylation"/>
    <property type="evidence" value="ECO:0007669"/>
    <property type="project" value="TreeGrafter"/>
</dbReference>
<dbReference type="Gene3D" id="2.40.50.100">
    <property type="match status" value="1"/>
</dbReference>
<evidence type="ECO:0000313" key="6">
    <source>
        <dbReference type="EMBL" id="MBB6481617.1"/>
    </source>
</evidence>
<evidence type="ECO:0000256" key="1">
    <source>
        <dbReference type="ARBA" id="ARBA00009249"/>
    </source>
</evidence>
<evidence type="ECO:0000259" key="5">
    <source>
        <dbReference type="PROSITE" id="PS50968"/>
    </source>
</evidence>
<dbReference type="InterPro" id="IPR033753">
    <property type="entry name" value="GCV_H/Fam206"/>
</dbReference>
<name>A0A841REH8_9SPIO</name>
<evidence type="ECO:0000256" key="3">
    <source>
        <dbReference type="HAMAP-Rule" id="MF_00272"/>
    </source>
</evidence>
<comment type="cofactor">
    <cofactor evidence="3">
        <name>(R)-lipoate</name>
        <dbReference type="ChEBI" id="CHEBI:83088"/>
    </cofactor>
    <text evidence="3">Binds 1 lipoyl cofactor covalently.</text>
</comment>
<comment type="caution">
    <text evidence="6">The sequence shown here is derived from an EMBL/GenBank/DDBJ whole genome shotgun (WGS) entry which is preliminary data.</text>
</comment>
<dbReference type="InterPro" id="IPR017453">
    <property type="entry name" value="GCV_H_sub"/>
</dbReference>
<dbReference type="SUPFAM" id="SSF51230">
    <property type="entry name" value="Single hybrid motif"/>
    <property type="match status" value="1"/>
</dbReference>
<dbReference type="CDD" id="cd06848">
    <property type="entry name" value="GCS_H"/>
    <property type="match status" value="1"/>
</dbReference>
<evidence type="ECO:0000256" key="2">
    <source>
        <dbReference type="ARBA" id="ARBA00022823"/>
    </source>
</evidence>
<dbReference type="InterPro" id="IPR011053">
    <property type="entry name" value="Single_hybrid_motif"/>
</dbReference>
<comment type="subunit">
    <text evidence="3">The glycine cleavage system is composed of four proteins: P, T, L and H.</text>
</comment>
<sequence length="127" mass="14279">MKFDKEARYSETHEWVRKEGDVLVFGISDYAQSKIGEVVFVELPEEDEFEKGASFSVVESVKSANDLYIPVSGEVVEVNEALEDDPELVNNDAFGEGWICKIKPSDLSEFDALLSADDYEKMVSELD</sequence>
<proteinExistence type="inferred from homology"/>
<dbReference type="GO" id="GO:0005829">
    <property type="term" value="C:cytosol"/>
    <property type="evidence" value="ECO:0007669"/>
    <property type="project" value="TreeGrafter"/>
</dbReference>
<keyword evidence="2 3" id="KW-0450">Lipoyl</keyword>
<dbReference type="AlphaFoldDB" id="A0A841REH8"/>
<dbReference type="RefSeq" id="WP_184747856.1">
    <property type="nucleotide sequence ID" value="NZ_JACHGJ010000007.1"/>
</dbReference>
<gene>
    <name evidence="3" type="primary">gcvH</name>
    <name evidence="6" type="ORF">HNR50_003297</name>
</gene>
<dbReference type="GO" id="GO:0019464">
    <property type="term" value="P:glycine decarboxylation via glycine cleavage system"/>
    <property type="evidence" value="ECO:0007669"/>
    <property type="project" value="UniProtKB-UniRule"/>
</dbReference>
<dbReference type="HAMAP" id="MF_00272">
    <property type="entry name" value="GcvH"/>
    <property type="match status" value="1"/>
</dbReference>
<protein>
    <recommendedName>
        <fullName evidence="3">Glycine cleavage system H protein</fullName>
    </recommendedName>
</protein>
<evidence type="ECO:0000256" key="4">
    <source>
        <dbReference type="PIRSR" id="PIRSR617453-50"/>
    </source>
</evidence>
<accession>A0A841REH8</accession>
<feature type="domain" description="Lipoyl-binding" evidence="5">
    <location>
        <begin position="22"/>
        <end position="103"/>
    </location>
</feature>
<dbReference type="GO" id="GO:0005960">
    <property type="term" value="C:glycine cleavage complex"/>
    <property type="evidence" value="ECO:0007669"/>
    <property type="project" value="InterPro"/>
</dbReference>
<dbReference type="Proteomes" id="UP000587760">
    <property type="component" value="Unassembled WGS sequence"/>
</dbReference>
<evidence type="ECO:0000313" key="7">
    <source>
        <dbReference type="Proteomes" id="UP000587760"/>
    </source>
</evidence>
<comment type="similarity">
    <text evidence="1 3">Belongs to the GcvH family.</text>
</comment>
<dbReference type="EMBL" id="JACHGJ010000007">
    <property type="protein sequence ID" value="MBB6481617.1"/>
    <property type="molecule type" value="Genomic_DNA"/>
</dbReference>
<organism evidence="6 7">
    <name type="scientific">Spirochaeta isovalerica</name>
    <dbReference type="NCBI Taxonomy" id="150"/>
    <lineage>
        <taxon>Bacteria</taxon>
        <taxon>Pseudomonadati</taxon>
        <taxon>Spirochaetota</taxon>
        <taxon>Spirochaetia</taxon>
        <taxon>Spirochaetales</taxon>
        <taxon>Spirochaetaceae</taxon>
        <taxon>Spirochaeta</taxon>
    </lineage>
</organism>